<dbReference type="Pfam" id="PF13424">
    <property type="entry name" value="TPR_12"/>
    <property type="match status" value="1"/>
</dbReference>
<evidence type="ECO:0000256" key="2">
    <source>
        <dbReference type="ARBA" id="ARBA00022803"/>
    </source>
</evidence>
<dbReference type="PANTHER" id="PTHR14027">
    <property type="entry name" value="RNA POLYMERASE-ASSOCIATED PROTEIN CTR9"/>
    <property type="match status" value="1"/>
</dbReference>
<accession>A0A0B7N3T4</accession>
<feature type="repeat" description="TPR" evidence="3">
    <location>
        <begin position="328"/>
        <end position="361"/>
    </location>
</feature>
<dbReference type="GO" id="GO:0006368">
    <property type="term" value="P:transcription elongation by RNA polymerase II"/>
    <property type="evidence" value="ECO:0007669"/>
    <property type="project" value="TreeGrafter"/>
</dbReference>
<proteinExistence type="predicted"/>
<dbReference type="SMART" id="SM00028">
    <property type="entry name" value="TPR"/>
    <property type="match status" value="14"/>
</dbReference>
<dbReference type="Pfam" id="PF07719">
    <property type="entry name" value="TPR_2"/>
    <property type="match status" value="1"/>
</dbReference>
<dbReference type="PROSITE" id="PS50005">
    <property type="entry name" value="TPR"/>
    <property type="match status" value="4"/>
</dbReference>
<dbReference type="InterPro" id="IPR031101">
    <property type="entry name" value="Ctr9"/>
</dbReference>
<dbReference type="InterPro" id="IPR011990">
    <property type="entry name" value="TPR-like_helical_dom_sf"/>
</dbReference>
<dbReference type="GO" id="GO:0000993">
    <property type="term" value="F:RNA polymerase II complex binding"/>
    <property type="evidence" value="ECO:0007669"/>
    <property type="project" value="TreeGrafter"/>
</dbReference>
<dbReference type="Pfam" id="PF13432">
    <property type="entry name" value="TPR_16"/>
    <property type="match status" value="1"/>
</dbReference>
<dbReference type="InterPro" id="IPR013105">
    <property type="entry name" value="TPR_2"/>
</dbReference>
<keyword evidence="1" id="KW-0677">Repeat</keyword>
<evidence type="ECO:0000313" key="5">
    <source>
        <dbReference type="EMBL" id="CEP12047.1"/>
    </source>
</evidence>
<dbReference type="Proteomes" id="UP000054107">
    <property type="component" value="Unassembled WGS sequence"/>
</dbReference>
<feature type="compositionally biased region" description="Basic residues" evidence="4">
    <location>
        <begin position="940"/>
        <end position="949"/>
    </location>
</feature>
<dbReference type="SUPFAM" id="SSF48452">
    <property type="entry name" value="TPR-like"/>
    <property type="match status" value="3"/>
</dbReference>
<feature type="repeat" description="TPR" evidence="3">
    <location>
        <begin position="362"/>
        <end position="395"/>
    </location>
</feature>
<dbReference type="Pfam" id="PF13181">
    <property type="entry name" value="TPR_8"/>
    <property type="match status" value="1"/>
</dbReference>
<dbReference type="OrthoDB" id="343875at2759"/>
<dbReference type="Pfam" id="PF14559">
    <property type="entry name" value="TPR_19"/>
    <property type="match status" value="1"/>
</dbReference>
<evidence type="ECO:0000256" key="1">
    <source>
        <dbReference type="ARBA" id="ARBA00022737"/>
    </source>
</evidence>
<reference evidence="5 6" key="1">
    <citation type="submission" date="2014-09" db="EMBL/GenBank/DDBJ databases">
        <authorList>
            <person name="Ellenberger Sabrina"/>
        </authorList>
    </citation>
    <scope>NUCLEOTIDE SEQUENCE [LARGE SCALE GENOMIC DNA]</scope>
    <source>
        <strain evidence="5 6">CBS 412.66</strain>
    </source>
</reference>
<evidence type="ECO:0000256" key="4">
    <source>
        <dbReference type="SAM" id="MobiDB-lite"/>
    </source>
</evidence>
<organism evidence="5 6">
    <name type="scientific">Parasitella parasitica</name>
    <dbReference type="NCBI Taxonomy" id="35722"/>
    <lineage>
        <taxon>Eukaryota</taxon>
        <taxon>Fungi</taxon>
        <taxon>Fungi incertae sedis</taxon>
        <taxon>Mucoromycota</taxon>
        <taxon>Mucoromycotina</taxon>
        <taxon>Mucoromycetes</taxon>
        <taxon>Mucorales</taxon>
        <taxon>Mucorineae</taxon>
        <taxon>Mucoraceae</taxon>
        <taxon>Parasitella</taxon>
    </lineage>
</organism>
<dbReference type="GO" id="GO:0006355">
    <property type="term" value="P:regulation of DNA-templated transcription"/>
    <property type="evidence" value="ECO:0007669"/>
    <property type="project" value="InterPro"/>
</dbReference>
<dbReference type="GO" id="GO:0016593">
    <property type="term" value="C:Cdc73/Paf1 complex"/>
    <property type="evidence" value="ECO:0007669"/>
    <property type="project" value="TreeGrafter"/>
</dbReference>
<dbReference type="PROSITE" id="PS50293">
    <property type="entry name" value="TPR_REGION"/>
    <property type="match status" value="1"/>
</dbReference>
<dbReference type="GO" id="GO:0006396">
    <property type="term" value="P:RNA processing"/>
    <property type="evidence" value="ECO:0007669"/>
    <property type="project" value="InterPro"/>
</dbReference>
<evidence type="ECO:0000256" key="3">
    <source>
        <dbReference type="PROSITE-ProRule" id="PRU00339"/>
    </source>
</evidence>
<feature type="repeat" description="TPR" evidence="3">
    <location>
        <begin position="554"/>
        <end position="587"/>
    </location>
</feature>
<dbReference type="SUPFAM" id="SSF81901">
    <property type="entry name" value="HCP-like"/>
    <property type="match status" value="1"/>
</dbReference>
<dbReference type="InterPro" id="IPR003107">
    <property type="entry name" value="HAT"/>
</dbReference>
<feature type="compositionally biased region" description="Acidic residues" evidence="4">
    <location>
        <begin position="952"/>
        <end position="962"/>
    </location>
</feature>
<name>A0A0B7N3T4_9FUNG</name>
<dbReference type="SMART" id="SM00386">
    <property type="entry name" value="HAT"/>
    <property type="match status" value="3"/>
</dbReference>
<dbReference type="InterPro" id="IPR019734">
    <property type="entry name" value="TPR_rpt"/>
</dbReference>
<dbReference type="AlphaFoldDB" id="A0A0B7N3T4"/>
<feature type="region of interest" description="Disordered" evidence="4">
    <location>
        <begin position="917"/>
        <end position="991"/>
    </location>
</feature>
<feature type="repeat" description="TPR" evidence="3">
    <location>
        <begin position="704"/>
        <end position="737"/>
    </location>
</feature>
<dbReference type="EMBL" id="LN727311">
    <property type="protein sequence ID" value="CEP12047.1"/>
    <property type="molecule type" value="Genomic_DNA"/>
</dbReference>
<sequence>MASVSFGNSYGARSKTIEVPLQHEQVLEVVCNDLPTNPTELTDIFRQESVGLPYYRMLAIEYYEQDKIEQSISVVQSGLTTASQSPHTTPRQKLPLLTLIATLYMRLAKKEIDETQRQKYLEDATQSINAADRIYNQYEPTFVVKGNLYILLKKVDDASRSFNMVLEKRPSCIPALLGRAKIQYHRRQYKAALSTYQSALRHSQNKFSGLEIRLGIAQCFAQLKMYPEAKAALKRCIDISTVPNATALIMLAIIELNESKSVDNGLVQQEKALRHGLQHMQKAHMVNKKHPAVLNMMANHFFLTRDFEKTMASASRALANASNNEMKAEASYQIARAHHQMQEFDNAHKFYAQALELNPQHTLAQFGMGQMQLKKGENNAAIEIFEKLLKTEPECVEIMKVLGSLYGLAGKKEKSLALFSKILENANDDPLLAIEIAEMYEDGDSTNSLKYYEQSLSLLDHLPKDDIVTQDRLKEIKPELLNNIAVMHQKLGNLSEAESYYSLAIKESESSPGAEKNLKLTMSYNLARLYEERLDIEKAVSIYKKLIEDYPGYTDAHLRLGAIEQSLGRPSDAIEYYKEVFDTEPNDAKAWIMIGQAQASDSEKLSKRSYEKVLKDCDKNDLYTHVALGNYHAATAREFKGDKLKQARTDTYKLAVNFYSQALRRDPNNVYAANGLAITIAENGHYEQARDLFNQVREAAVNNASVWVNLAHVYVELKLYKQAIVMYENALKKFFNNKDTNLLLCLARTQFILSKVDKDPEIMYQALKTTERVLHITPSDKTTQYNLALVQQSYAQQISDLALDQRSSDSIRRALRCLECAQRAFRVLINVAEHTLYDKKITEQRERYGETLRVQLDRKLVEQAQYEEDKEIKLNIARKKREEERKKLKQAQEEKIRQQQLENERMEENRRRLMEKVREDNLLMASQQVDDDDFDEEKKAKKQRGRKRKEMGEDEDEGEPESEYQKTPNKKDKKQYRSKRIIEDSDEEEDM</sequence>
<dbReference type="STRING" id="35722.A0A0B7N3T4"/>
<protein>
    <submittedName>
        <fullName evidence="5">Uncharacterized protein</fullName>
    </submittedName>
</protein>
<evidence type="ECO:0000313" key="6">
    <source>
        <dbReference type="Proteomes" id="UP000054107"/>
    </source>
</evidence>
<dbReference type="PANTHER" id="PTHR14027:SF2">
    <property type="entry name" value="RNA POLYMERASE-ASSOCIATED PROTEIN CTR9 HOMOLOG"/>
    <property type="match status" value="1"/>
</dbReference>
<keyword evidence="6" id="KW-1185">Reference proteome</keyword>
<dbReference type="Gene3D" id="1.25.40.10">
    <property type="entry name" value="Tetratricopeptide repeat domain"/>
    <property type="match status" value="5"/>
</dbReference>
<gene>
    <name evidence="5" type="primary">PARPA_05960.1 scaffold 20345</name>
</gene>
<keyword evidence="2 3" id="KW-0802">TPR repeat</keyword>